<keyword evidence="2" id="KW-0479">Metal-binding</keyword>
<comment type="caution">
    <text evidence="4">The sequence shown here is derived from an EMBL/GenBank/DDBJ whole genome shotgun (WGS) entry which is preliminary data.</text>
</comment>
<evidence type="ECO:0000313" key="5">
    <source>
        <dbReference type="Proteomes" id="UP000627934"/>
    </source>
</evidence>
<feature type="binding site" evidence="2">
    <location>
        <position position="233"/>
    </location>
    <ligand>
        <name>a divalent metal cation</name>
        <dbReference type="ChEBI" id="CHEBI:60240"/>
    </ligand>
</feature>
<sequence length="318" mass="34384">MSKGFSANMNFYPAPPVIEARIWVRIPDELRCTGQATEWKGGSALPFSGIFLEGPTADSQGNLFVTDIPYGRILKIDAEKNVSECVRYDGEPNGIVLRDDGLMVVADYKQGLLLFDPSTQTISPHLTRRNLERFKGPNDLIVSSTGELFFTDQGQTGITDPTGAVYRQSHGSKIDCLLNNGVSPNGLALTPDERILYVAMTRANAVWRLPLNADGSTTKAGVFFQSFGNAGPDGLAVDEEGSLFVCHPSLGCVFVVDKDGIPKARITGDARGGKNLTNCTFGGPENKTLFITDSMEGNVQVVEWHCAGALRPHASRQK</sequence>
<name>A0A8H7MAX3_9PEZI</name>
<proteinExistence type="predicted"/>
<gene>
    <name evidence="4" type="ORF">BFW01_g1197</name>
</gene>
<dbReference type="PANTHER" id="PTHR47572">
    <property type="entry name" value="LIPOPROTEIN-RELATED"/>
    <property type="match status" value="1"/>
</dbReference>
<dbReference type="Gene3D" id="2.120.10.30">
    <property type="entry name" value="TolB, C-terminal domain"/>
    <property type="match status" value="1"/>
</dbReference>
<dbReference type="InterPro" id="IPR051262">
    <property type="entry name" value="SMP-30/CGR1_Lactonase"/>
</dbReference>
<feature type="binding site" evidence="2">
    <location>
        <position position="53"/>
    </location>
    <ligand>
        <name>a divalent metal cation</name>
        <dbReference type="ChEBI" id="CHEBI:60240"/>
    </ligand>
</feature>
<feature type="binding site" evidence="2">
    <location>
        <position position="138"/>
    </location>
    <ligand>
        <name>substrate</name>
    </ligand>
</feature>
<comment type="cofactor">
    <cofactor evidence="2">
        <name>Zn(2+)</name>
        <dbReference type="ChEBI" id="CHEBI:29105"/>
    </cofactor>
    <text evidence="2">Binds 1 divalent metal cation per subunit.</text>
</comment>
<evidence type="ECO:0000259" key="3">
    <source>
        <dbReference type="Pfam" id="PF08450"/>
    </source>
</evidence>
<keyword evidence="2" id="KW-0862">Zinc</keyword>
<dbReference type="InterPro" id="IPR013658">
    <property type="entry name" value="SGL"/>
</dbReference>
<evidence type="ECO:0000256" key="1">
    <source>
        <dbReference type="PIRSR" id="PIRSR605511-1"/>
    </source>
</evidence>
<protein>
    <submittedName>
        <fullName evidence="4">Gluconolactonase</fullName>
    </submittedName>
</protein>
<reference evidence="4" key="1">
    <citation type="submission" date="2016-08" db="EMBL/GenBank/DDBJ databases">
        <authorList>
            <person name="Yan J."/>
        </authorList>
    </citation>
    <scope>NUCLEOTIDE SEQUENCE</scope>
    <source>
        <strain evidence="4">CSS-01s</strain>
    </source>
</reference>
<dbReference type="PRINTS" id="PR01790">
    <property type="entry name" value="SMP30FAMILY"/>
</dbReference>
<dbReference type="EMBL" id="MDYX01000041">
    <property type="protein sequence ID" value="KAF9630635.1"/>
    <property type="molecule type" value="Genomic_DNA"/>
</dbReference>
<organism evidence="4 5">
    <name type="scientific">Lasiodiplodia theobromae</name>
    <dbReference type="NCBI Taxonomy" id="45133"/>
    <lineage>
        <taxon>Eukaryota</taxon>
        <taxon>Fungi</taxon>
        <taxon>Dikarya</taxon>
        <taxon>Ascomycota</taxon>
        <taxon>Pezizomycotina</taxon>
        <taxon>Dothideomycetes</taxon>
        <taxon>Dothideomycetes incertae sedis</taxon>
        <taxon>Botryosphaeriales</taxon>
        <taxon>Botryosphaeriaceae</taxon>
        <taxon>Lasiodiplodia</taxon>
    </lineage>
</organism>
<feature type="binding site" evidence="2">
    <location>
        <position position="185"/>
    </location>
    <ligand>
        <name>a divalent metal cation</name>
        <dbReference type="ChEBI" id="CHEBI:60240"/>
    </ligand>
</feature>
<reference evidence="4" key="2">
    <citation type="journal article" date="2018" name="DNA Res.">
        <title>Comparative genome and transcriptome analyses reveal adaptations to opportunistic infections in woody plant degrading pathogens of Botryosphaeriaceae.</title>
        <authorList>
            <person name="Yan J.Y."/>
            <person name="Zhao W.S."/>
            <person name="Chen Z."/>
            <person name="Xing Q.K."/>
            <person name="Zhang W."/>
            <person name="Chethana K.W.T."/>
            <person name="Xue M.F."/>
            <person name="Xu J.P."/>
            <person name="Phillips A.J.L."/>
            <person name="Wang Y."/>
            <person name="Liu J.H."/>
            <person name="Liu M."/>
            <person name="Zhou Y."/>
            <person name="Jayawardena R.S."/>
            <person name="Manawasinghe I.S."/>
            <person name="Huang J.B."/>
            <person name="Qiao G.H."/>
            <person name="Fu C.Y."/>
            <person name="Guo F.F."/>
            <person name="Dissanayake A.J."/>
            <person name="Peng Y.L."/>
            <person name="Hyde K.D."/>
            <person name="Li X.H."/>
        </authorList>
    </citation>
    <scope>NUCLEOTIDE SEQUENCE</scope>
    <source>
        <strain evidence="4">CSS-01s</strain>
    </source>
</reference>
<feature type="domain" description="SMP-30/Gluconolactonase/LRE-like region" evidence="3">
    <location>
        <begin position="53"/>
        <end position="292"/>
    </location>
</feature>
<feature type="active site" description="Proton donor/acceptor" evidence="1">
    <location>
        <position position="233"/>
    </location>
</feature>
<dbReference type="Proteomes" id="UP000627934">
    <property type="component" value="Unassembled WGS sequence"/>
</dbReference>
<dbReference type="InterPro" id="IPR011042">
    <property type="entry name" value="6-blade_b-propeller_TolB-like"/>
</dbReference>
<dbReference type="AlphaFoldDB" id="A0A8H7MAX3"/>
<dbReference type="GO" id="GO:0046872">
    <property type="term" value="F:metal ion binding"/>
    <property type="evidence" value="ECO:0007669"/>
    <property type="project" value="UniProtKB-KW"/>
</dbReference>
<dbReference type="Pfam" id="PF08450">
    <property type="entry name" value="SGL"/>
    <property type="match status" value="1"/>
</dbReference>
<accession>A0A8H7MAX3</accession>
<dbReference type="SUPFAM" id="SSF63829">
    <property type="entry name" value="Calcium-dependent phosphotriesterase"/>
    <property type="match status" value="1"/>
</dbReference>
<evidence type="ECO:0000313" key="4">
    <source>
        <dbReference type="EMBL" id="KAF9630635.1"/>
    </source>
</evidence>
<dbReference type="PANTHER" id="PTHR47572:SF5">
    <property type="entry name" value="BLR2277 PROTEIN"/>
    <property type="match status" value="1"/>
</dbReference>
<evidence type="ECO:0000256" key="2">
    <source>
        <dbReference type="PIRSR" id="PIRSR605511-2"/>
    </source>
</evidence>
<dbReference type="InterPro" id="IPR005511">
    <property type="entry name" value="SMP-30"/>
</dbReference>